<sequence>MSKIILSISFGEFIQLLKMAQEYHAEKDEPIPEISQEHIPKIESCLNTPFGVCFGEELYRGFINKASMLFYLIIANHALGNGNKRMAIFTLQYFCVKNGYFLDCPPKILRKMAKEIAQPHIFENKLNDIKKMIRRYMVKAKL</sequence>
<dbReference type="Gene3D" id="1.20.120.1870">
    <property type="entry name" value="Fic/DOC protein, Fido domain"/>
    <property type="match status" value="1"/>
</dbReference>
<dbReference type="RefSeq" id="WP_196991660.1">
    <property type="nucleotide sequence ID" value="NZ_JADWYR010000002.1"/>
</dbReference>
<protein>
    <submittedName>
        <fullName evidence="2">Fic family protein</fullName>
    </submittedName>
</protein>
<dbReference type="Proteomes" id="UP000628448">
    <property type="component" value="Unassembled WGS sequence"/>
</dbReference>
<dbReference type="Pfam" id="PF02661">
    <property type="entry name" value="Fic"/>
    <property type="match status" value="1"/>
</dbReference>
<dbReference type="AlphaFoldDB" id="A0A931E945"/>
<dbReference type="InterPro" id="IPR053737">
    <property type="entry name" value="Type_II_TA_Toxin"/>
</dbReference>
<reference evidence="2" key="1">
    <citation type="submission" date="2020-11" db="EMBL/GenBank/DDBJ databases">
        <title>Bacterial whole genome sequence for Panacibacter sp. DH6.</title>
        <authorList>
            <person name="Le V."/>
            <person name="Ko S."/>
            <person name="Ahn C.-Y."/>
            <person name="Oh H.-M."/>
        </authorList>
    </citation>
    <scope>NUCLEOTIDE SEQUENCE</scope>
    <source>
        <strain evidence="2">DH6</strain>
    </source>
</reference>
<evidence type="ECO:0000259" key="1">
    <source>
        <dbReference type="Pfam" id="PF02661"/>
    </source>
</evidence>
<evidence type="ECO:0000313" key="2">
    <source>
        <dbReference type="EMBL" id="MBG9377585.1"/>
    </source>
</evidence>
<gene>
    <name evidence="2" type="ORF">I5907_15175</name>
</gene>
<accession>A0A931E945</accession>
<feature type="domain" description="Fido" evidence="1">
    <location>
        <begin position="32"/>
        <end position="95"/>
    </location>
</feature>
<keyword evidence="3" id="KW-1185">Reference proteome</keyword>
<dbReference type="InterPro" id="IPR003812">
    <property type="entry name" value="Fido"/>
</dbReference>
<proteinExistence type="predicted"/>
<organism evidence="2 3">
    <name type="scientific">Panacibacter microcysteis</name>
    <dbReference type="NCBI Taxonomy" id="2793269"/>
    <lineage>
        <taxon>Bacteria</taxon>
        <taxon>Pseudomonadati</taxon>
        <taxon>Bacteroidota</taxon>
        <taxon>Chitinophagia</taxon>
        <taxon>Chitinophagales</taxon>
        <taxon>Chitinophagaceae</taxon>
        <taxon>Panacibacter</taxon>
    </lineage>
</organism>
<name>A0A931E945_9BACT</name>
<dbReference type="EMBL" id="JADWYR010000002">
    <property type="protein sequence ID" value="MBG9377585.1"/>
    <property type="molecule type" value="Genomic_DNA"/>
</dbReference>
<comment type="caution">
    <text evidence="2">The sequence shown here is derived from an EMBL/GenBank/DDBJ whole genome shotgun (WGS) entry which is preliminary data.</text>
</comment>
<evidence type="ECO:0000313" key="3">
    <source>
        <dbReference type="Proteomes" id="UP000628448"/>
    </source>
</evidence>